<sequence length="372" mass="39822">MKPPHHTAAPLSVAGQQMKGLSSTLGANKSWFFTEDAVICLTAGIGSTDGVAAETIVDNRNLGTRGTHTLTVDGRVQPATQGWGGSKDPVTPRCPTLWLDHGTAPSDAACAYLLMPGAGAAATAARAPRTEVGRAPWPPPMSCKGFRRRSWAHGRNFWHAATLEHLATDAPAGILVHEKRGRATLARGMARRTAEVWPRSPCRSHRRGSRRSVTGRSGPGGMRRGQCTGAMRQFKGPQGGTMPSGAGRVCCEDAVGVSCFSSLAAVPDVNGVVRPPLERPLWRSSRWEPSGGGQLALSTGHRAPRNSRTPVADPRLEFRAGNCRDAQPNGQYEQQTTVIESRLRSVQTGITHIRFDVLLLIPSGGPVKRHRR</sequence>
<comment type="caution">
    <text evidence="3">The sequence shown here is derived from an EMBL/GenBank/DDBJ whole genome shotgun (WGS) entry which is preliminary data.</text>
</comment>
<dbReference type="InterPro" id="IPR003159">
    <property type="entry name" value="Lyase_8_central_dom"/>
</dbReference>
<dbReference type="Pfam" id="PF02278">
    <property type="entry name" value="Lyase_8"/>
    <property type="match status" value="1"/>
</dbReference>
<evidence type="ECO:0000256" key="1">
    <source>
        <dbReference type="SAM" id="MobiDB-lite"/>
    </source>
</evidence>
<feature type="domain" description="Polysaccharide lyase family 8 central" evidence="2">
    <location>
        <begin position="12"/>
        <end position="69"/>
    </location>
</feature>
<dbReference type="EMBL" id="JBHTGL010000008">
    <property type="protein sequence ID" value="MFD0622635.1"/>
    <property type="molecule type" value="Genomic_DNA"/>
</dbReference>
<evidence type="ECO:0000313" key="4">
    <source>
        <dbReference type="Proteomes" id="UP001596915"/>
    </source>
</evidence>
<dbReference type="GO" id="GO:0016829">
    <property type="term" value="F:lyase activity"/>
    <property type="evidence" value="ECO:0007669"/>
    <property type="project" value="UniProtKB-KW"/>
</dbReference>
<organism evidence="3 4">
    <name type="scientific">Streptomyces sanglieri</name>
    <dbReference type="NCBI Taxonomy" id="193460"/>
    <lineage>
        <taxon>Bacteria</taxon>
        <taxon>Bacillati</taxon>
        <taxon>Actinomycetota</taxon>
        <taxon>Actinomycetes</taxon>
        <taxon>Kitasatosporales</taxon>
        <taxon>Streptomycetaceae</taxon>
        <taxon>Streptomyces</taxon>
    </lineage>
</organism>
<evidence type="ECO:0000259" key="2">
    <source>
        <dbReference type="Pfam" id="PF02278"/>
    </source>
</evidence>
<reference evidence="4" key="1">
    <citation type="journal article" date="2019" name="Int. J. Syst. Evol. Microbiol.">
        <title>The Global Catalogue of Microorganisms (GCM) 10K type strain sequencing project: providing services to taxonomists for standard genome sequencing and annotation.</title>
        <authorList>
            <consortium name="The Broad Institute Genomics Platform"/>
            <consortium name="The Broad Institute Genome Sequencing Center for Infectious Disease"/>
            <person name="Wu L."/>
            <person name="Ma J."/>
        </authorList>
    </citation>
    <scope>NUCLEOTIDE SEQUENCE [LARGE SCALE GENOMIC DNA]</scope>
    <source>
        <strain evidence="4">JCM 12607</strain>
    </source>
</reference>
<gene>
    <name evidence="3" type="ORF">ACFQ2K_07135</name>
</gene>
<keyword evidence="4" id="KW-1185">Reference proteome</keyword>
<dbReference type="Gene3D" id="2.70.98.10">
    <property type="match status" value="2"/>
</dbReference>
<dbReference type="Proteomes" id="UP001596915">
    <property type="component" value="Unassembled WGS sequence"/>
</dbReference>
<dbReference type="InterPro" id="IPR014718">
    <property type="entry name" value="GH-type_carb-bd"/>
</dbReference>
<accession>A0ABW2WRP4</accession>
<feature type="region of interest" description="Disordered" evidence="1">
    <location>
        <begin position="197"/>
        <end position="228"/>
    </location>
</feature>
<feature type="region of interest" description="Disordered" evidence="1">
    <location>
        <begin position="284"/>
        <end position="310"/>
    </location>
</feature>
<dbReference type="SUPFAM" id="SSF74650">
    <property type="entry name" value="Galactose mutarotase-like"/>
    <property type="match status" value="1"/>
</dbReference>
<name>A0ABW2WRP4_9ACTN</name>
<proteinExistence type="predicted"/>
<evidence type="ECO:0000313" key="3">
    <source>
        <dbReference type="EMBL" id="MFD0622635.1"/>
    </source>
</evidence>
<protein>
    <submittedName>
        <fullName evidence="3">Polysaccharide lyase family 8 super-sandwich domain-containing protein</fullName>
    </submittedName>
</protein>
<keyword evidence="3" id="KW-0456">Lyase</keyword>
<dbReference type="InterPro" id="IPR011013">
    <property type="entry name" value="Gal_mutarotase_sf_dom"/>
</dbReference>